<evidence type="ECO:0000259" key="3">
    <source>
        <dbReference type="Pfam" id="PF14351"/>
    </source>
</evidence>
<feature type="transmembrane region" description="Helical" evidence="1">
    <location>
        <begin position="505"/>
        <end position="523"/>
    </location>
</feature>
<feature type="transmembrane region" description="Helical" evidence="1">
    <location>
        <begin position="131"/>
        <end position="155"/>
    </location>
</feature>
<feature type="transmembrane region" description="Helical" evidence="1">
    <location>
        <begin position="270"/>
        <end position="289"/>
    </location>
</feature>
<feature type="transmembrane region" description="Helical" evidence="1">
    <location>
        <begin position="212"/>
        <end position="230"/>
    </location>
</feature>
<keyword evidence="1" id="KW-0812">Transmembrane</keyword>
<feature type="transmembrane region" description="Helical" evidence="1">
    <location>
        <begin position="23"/>
        <end position="43"/>
    </location>
</feature>
<evidence type="ECO:0000259" key="2">
    <source>
        <dbReference type="Pfam" id="PF09925"/>
    </source>
</evidence>
<feature type="transmembrane region" description="Helical" evidence="1">
    <location>
        <begin position="186"/>
        <end position="206"/>
    </location>
</feature>
<feature type="domain" description="DUF4401" evidence="3">
    <location>
        <begin position="310"/>
        <end position="612"/>
    </location>
</feature>
<protein>
    <recommendedName>
        <fullName evidence="6">DUF2157 domain-containing protein</fullName>
    </recommendedName>
</protein>
<feature type="transmembrane region" description="Helical" evidence="1">
    <location>
        <begin position="375"/>
        <end position="393"/>
    </location>
</feature>
<dbReference type="RefSeq" id="WP_189494525.1">
    <property type="nucleotide sequence ID" value="NZ_BMZH01000001.1"/>
</dbReference>
<organism evidence="4 5">
    <name type="scientific">Algimonas arctica</name>
    <dbReference type="NCBI Taxonomy" id="1479486"/>
    <lineage>
        <taxon>Bacteria</taxon>
        <taxon>Pseudomonadati</taxon>
        <taxon>Pseudomonadota</taxon>
        <taxon>Alphaproteobacteria</taxon>
        <taxon>Maricaulales</taxon>
        <taxon>Robiginitomaculaceae</taxon>
        <taxon>Algimonas</taxon>
    </lineage>
</organism>
<feature type="transmembrane region" description="Helical" evidence="1">
    <location>
        <begin position="535"/>
        <end position="561"/>
    </location>
</feature>
<feature type="transmembrane region" description="Helical" evidence="1">
    <location>
        <begin position="399"/>
        <end position="418"/>
    </location>
</feature>
<dbReference type="Pfam" id="PF14351">
    <property type="entry name" value="DUF4401"/>
    <property type="match status" value="1"/>
</dbReference>
<comment type="caution">
    <text evidence="4">The sequence shown here is derived from an EMBL/GenBank/DDBJ whole genome shotgun (WGS) entry which is preliminary data.</text>
</comment>
<keyword evidence="5" id="KW-1185">Reference proteome</keyword>
<evidence type="ECO:0000313" key="5">
    <source>
        <dbReference type="Proteomes" id="UP000634004"/>
    </source>
</evidence>
<feature type="transmembrane region" description="Helical" evidence="1">
    <location>
        <begin position="242"/>
        <end position="264"/>
    </location>
</feature>
<dbReference type="Proteomes" id="UP000634004">
    <property type="component" value="Unassembled WGS sequence"/>
</dbReference>
<feature type="transmembrane region" description="Helical" evidence="1">
    <location>
        <begin position="161"/>
        <end position="179"/>
    </location>
</feature>
<gene>
    <name evidence="4" type="ORF">GCM10009069_02440</name>
</gene>
<feature type="transmembrane region" description="Helical" evidence="1">
    <location>
        <begin position="55"/>
        <end position="74"/>
    </location>
</feature>
<dbReference type="InterPro" id="IPR025513">
    <property type="entry name" value="DUF4401"/>
</dbReference>
<evidence type="ECO:0000256" key="1">
    <source>
        <dbReference type="SAM" id="Phobius"/>
    </source>
</evidence>
<feature type="domain" description="DUF2157" evidence="2">
    <location>
        <begin position="19"/>
        <end position="131"/>
    </location>
</feature>
<dbReference type="Pfam" id="PF09925">
    <property type="entry name" value="DUF2157"/>
    <property type="match status" value="1"/>
</dbReference>
<evidence type="ECO:0008006" key="6">
    <source>
        <dbReference type="Google" id="ProtNLM"/>
    </source>
</evidence>
<reference evidence="4" key="1">
    <citation type="journal article" date="2014" name="Int. J. Syst. Evol. Microbiol.">
        <title>Complete genome sequence of Corynebacterium casei LMG S-19264T (=DSM 44701T), isolated from a smear-ripened cheese.</title>
        <authorList>
            <consortium name="US DOE Joint Genome Institute (JGI-PGF)"/>
            <person name="Walter F."/>
            <person name="Albersmeier A."/>
            <person name="Kalinowski J."/>
            <person name="Ruckert C."/>
        </authorList>
    </citation>
    <scope>NUCLEOTIDE SEQUENCE</scope>
    <source>
        <strain evidence="4">KCTC 32513</strain>
    </source>
</reference>
<feature type="transmembrane region" description="Helical" evidence="1">
    <location>
        <begin position="449"/>
        <end position="468"/>
    </location>
</feature>
<name>A0A8J3CKM8_9PROT</name>
<accession>A0A8J3CKM8</accession>
<proteinExistence type="predicted"/>
<feature type="transmembrane region" description="Helical" evidence="1">
    <location>
        <begin position="81"/>
        <end position="101"/>
    </location>
</feature>
<feature type="transmembrane region" description="Helical" evidence="1">
    <location>
        <begin position="425"/>
        <end position="443"/>
    </location>
</feature>
<dbReference type="AlphaFoldDB" id="A0A8J3CKM8"/>
<feature type="transmembrane region" description="Helical" evidence="1">
    <location>
        <begin position="344"/>
        <end position="363"/>
    </location>
</feature>
<keyword evidence="1" id="KW-1133">Transmembrane helix</keyword>
<feature type="transmembrane region" description="Helical" evidence="1">
    <location>
        <begin position="592"/>
        <end position="612"/>
    </location>
</feature>
<evidence type="ECO:0000313" key="4">
    <source>
        <dbReference type="EMBL" id="GHA82753.1"/>
    </source>
</evidence>
<sequence>MELAGSHYFTEIRDTQAWRSRGLLALYCFGVASLIAAIVTFIAHNWTYLGTGMKLGGLGAALIICAGLWVIKGFDRPSAQSFGIAVQVLIGVWLAAAGQLYQAPGGLQDLLLTWAVLGVPFVLVSRSAPHWAVWFGVIWLAAISPMGLEVLAAVGPDCLDAIWLAGAVILGAGVMGSLYKRSPVWLSALLAIGLGILCIGASWLGLFDAKRLGQFGPSLIALVLLGVTGWRSYALKVASPTAIIASAVAIVCVSIFGELISGVFDEPVLFFFLMTGLVCAATFGLVVFFKHLRVFIDADEPDTDGADTDPWYMDALIGAGGVLTAGFACGLIGAVIGLSGLMESNWGVSLSIIGAGVYALSIAIRQRQPGQFIRFMFGTFILAWMSCLALGLGEAASETFVAGLVLLGLSIVTVWLVSGDRILSALMAVSACIGMAFIITELLGQSWDVAVLMCVYTVLGLVFSTVLLRGRVHIHLTAVFLIAAIATGLIAGMDMGHLADSSWTLIDIVNGLLAAAGGAWLWLRYVRSTGLTWPIFVVLIVIAIILPTGAVPAMLLLMLAYSIGSRALFLIGVIAMAWFLFSAYFDLSMTLIALSGIMATVGVGLLGIWAFASKRVEIAS</sequence>
<feature type="transmembrane region" description="Helical" evidence="1">
    <location>
        <begin position="567"/>
        <end position="585"/>
    </location>
</feature>
<keyword evidence="1" id="KW-0472">Membrane</keyword>
<dbReference type="InterPro" id="IPR018677">
    <property type="entry name" value="DUF2157"/>
</dbReference>
<feature type="transmembrane region" description="Helical" evidence="1">
    <location>
        <begin position="315"/>
        <end position="338"/>
    </location>
</feature>
<dbReference type="EMBL" id="BMZH01000001">
    <property type="protein sequence ID" value="GHA82753.1"/>
    <property type="molecule type" value="Genomic_DNA"/>
</dbReference>
<reference evidence="4" key="2">
    <citation type="submission" date="2020-09" db="EMBL/GenBank/DDBJ databases">
        <authorList>
            <person name="Sun Q."/>
            <person name="Kim S."/>
        </authorList>
    </citation>
    <scope>NUCLEOTIDE SEQUENCE</scope>
    <source>
        <strain evidence="4">KCTC 32513</strain>
    </source>
</reference>
<feature type="transmembrane region" description="Helical" evidence="1">
    <location>
        <begin position="475"/>
        <end position="493"/>
    </location>
</feature>
<feature type="transmembrane region" description="Helical" evidence="1">
    <location>
        <begin position="107"/>
        <end position="124"/>
    </location>
</feature>